<dbReference type="EMBL" id="AP021874">
    <property type="protein sequence ID" value="BBO69193.1"/>
    <property type="molecule type" value="Genomic_DNA"/>
</dbReference>
<keyword evidence="1" id="KW-0808">Transferase</keyword>
<accession>A0A5K7YKZ2</accession>
<protein>
    <recommendedName>
        <fullName evidence="3">N-acetyltransferase domain-containing protein</fullName>
    </recommendedName>
</protein>
<feature type="domain" description="N-acetyltransferase" evidence="3">
    <location>
        <begin position="188"/>
        <end position="332"/>
    </location>
</feature>
<dbReference type="GO" id="GO:0004042">
    <property type="term" value="F:L-glutamate N-acetyltransferase activity"/>
    <property type="evidence" value="ECO:0007669"/>
    <property type="project" value="InterPro"/>
</dbReference>
<dbReference type="GO" id="GO:0005737">
    <property type="term" value="C:cytoplasm"/>
    <property type="evidence" value="ECO:0007669"/>
    <property type="project" value="InterPro"/>
</dbReference>
<dbReference type="InterPro" id="IPR010167">
    <property type="entry name" value="NH2A_AcTrfase"/>
</dbReference>
<dbReference type="RefSeq" id="WP_155317263.1">
    <property type="nucleotide sequence ID" value="NZ_AP021874.1"/>
</dbReference>
<organism evidence="4 5">
    <name type="scientific">Desulfosarcina alkanivorans</name>
    <dbReference type="NCBI Taxonomy" id="571177"/>
    <lineage>
        <taxon>Bacteria</taxon>
        <taxon>Pseudomonadati</taxon>
        <taxon>Thermodesulfobacteriota</taxon>
        <taxon>Desulfobacteria</taxon>
        <taxon>Desulfobacterales</taxon>
        <taxon>Desulfosarcinaceae</taxon>
        <taxon>Desulfosarcina</taxon>
    </lineage>
</organism>
<evidence type="ECO:0000259" key="3">
    <source>
        <dbReference type="PROSITE" id="PS51186"/>
    </source>
</evidence>
<dbReference type="AlphaFoldDB" id="A0A5K7YKZ2"/>
<evidence type="ECO:0000313" key="4">
    <source>
        <dbReference type="EMBL" id="BBO69193.1"/>
    </source>
</evidence>
<name>A0A5K7YKZ2_9BACT</name>
<reference evidence="4 5" key="1">
    <citation type="submission" date="2019-11" db="EMBL/GenBank/DDBJ databases">
        <title>Comparative genomics of hydrocarbon-degrading Desulfosarcina strains.</title>
        <authorList>
            <person name="Watanabe M."/>
            <person name="Kojima H."/>
            <person name="Fukui M."/>
        </authorList>
    </citation>
    <scope>NUCLEOTIDE SEQUENCE [LARGE SCALE GENOMIC DNA]</scope>
    <source>
        <strain evidence="4 5">PL12</strain>
    </source>
</reference>
<dbReference type="Pfam" id="PF00583">
    <property type="entry name" value="Acetyltransf_1"/>
    <property type="match status" value="1"/>
</dbReference>
<dbReference type="CDD" id="cd04301">
    <property type="entry name" value="NAT_SF"/>
    <property type="match status" value="1"/>
</dbReference>
<dbReference type="Proteomes" id="UP000427906">
    <property type="component" value="Chromosome"/>
</dbReference>
<sequence>MPKLYLKEYARALAGRHVFIACREGILRDHFQDVITDIKFLVRHGAVTTLLHNMPNRFANRKLITQLERRLPDTGIIRISPEIDFYDAVLNHRPAMFKVIFLERRFLIDRQGDKINAITTGRVRQSLDEFGGPIANVNFKGAMACICRKIEAGQCDRVHILPAGKNIIKHELFTVEGAGTLIANNFREDFRQVRTDAEVAIVHRILEMYKRSGFLKPRSKAYLNDHRHRFYVTAIDGIVVGCVEQKIIDEKTVELGALAISTRFRNQRVGVHTVKSFMALMRSQGYTRFISLTNNPRLEALYAQLGFVRESRAEYRQRQAMSPDVTMFCLIDDPAG</sequence>
<proteinExistence type="predicted"/>
<evidence type="ECO:0000313" key="5">
    <source>
        <dbReference type="Proteomes" id="UP000427906"/>
    </source>
</evidence>
<dbReference type="SUPFAM" id="SSF55729">
    <property type="entry name" value="Acyl-CoA N-acyltransferases (Nat)"/>
    <property type="match status" value="1"/>
</dbReference>
<dbReference type="InterPro" id="IPR016181">
    <property type="entry name" value="Acyl_CoA_acyltransferase"/>
</dbReference>
<dbReference type="InterPro" id="IPR000182">
    <property type="entry name" value="GNAT_dom"/>
</dbReference>
<dbReference type="PROSITE" id="PS51186">
    <property type="entry name" value="GNAT"/>
    <property type="match status" value="1"/>
</dbReference>
<gene>
    <name evidence="4" type="ORF">DSCA_31230</name>
</gene>
<dbReference type="PANTHER" id="PTHR30602">
    <property type="entry name" value="AMINO-ACID ACETYLTRANSFERASE"/>
    <property type="match status" value="1"/>
</dbReference>
<keyword evidence="2" id="KW-0012">Acyltransferase</keyword>
<dbReference type="PANTHER" id="PTHR30602:SF12">
    <property type="entry name" value="AMINO-ACID ACETYLTRANSFERASE NAGS1, CHLOROPLASTIC-RELATED"/>
    <property type="match status" value="1"/>
</dbReference>
<dbReference type="Gene3D" id="3.40.630.30">
    <property type="match status" value="1"/>
</dbReference>
<dbReference type="KEGG" id="dalk:DSCA_31230"/>
<keyword evidence="5" id="KW-1185">Reference proteome</keyword>
<evidence type="ECO:0000256" key="2">
    <source>
        <dbReference type="ARBA" id="ARBA00023315"/>
    </source>
</evidence>
<dbReference type="OrthoDB" id="5413961at2"/>
<dbReference type="GO" id="GO:0006526">
    <property type="term" value="P:L-arginine biosynthetic process"/>
    <property type="evidence" value="ECO:0007669"/>
    <property type="project" value="InterPro"/>
</dbReference>
<evidence type="ECO:0000256" key="1">
    <source>
        <dbReference type="ARBA" id="ARBA00022679"/>
    </source>
</evidence>